<protein>
    <recommendedName>
        <fullName evidence="3">Cleavage/polyadenylation specificity factor A subunit N-terminal domain-containing protein</fullName>
    </recommendedName>
</protein>
<sequence>HGTVHWLFKDNKTNLIASLNISVATSHVSLTNIPIKLEAALPRPPIPCIAGEEGSFSLVTIQGNGVANLWTKQEQDEDDHDCIWQNSQLTKLGNVRIDQVFFAESRGALLVEQGSAFSIIDLKNREKMPLHLKDERTERLRGTRWFPAASCSSTCCGRHYGYVISHANTQPRCCMRWIGHLCPSFRHMWEMTYEWINLRLCRKQARYV</sequence>
<accession>A0A453DHY3</accession>
<dbReference type="PANTHER" id="PTHR36140">
    <property type="entry name" value="F-BOX DOMAIN-CONTAINING PROTEIN-RELATED"/>
    <property type="match status" value="1"/>
</dbReference>
<name>A0A453DHY3_AEGTS</name>
<dbReference type="EnsemblPlants" id="AET2Gv21247100.1">
    <property type="protein sequence ID" value="AET2Gv21247100.1"/>
    <property type="gene ID" value="AET2Gv21247100"/>
</dbReference>
<reference evidence="1" key="3">
    <citation type="journal article" date="2017" name="Nature">
        <title>Genome sequence of the progenitor of the wheat D genome Aegilops tauschii.</title>
        <authorList>
            <person name="Luo M.C."/>
            <person name="Gu Y.Q."/>
            <person name="Puiu D."/>
            <person name="Wang H."/>
            <person name="Twardziok S.O."/>
            <person name="Deal K.R."/>
            <person name="Huo N."/>
            <person name="Zhu T."/>
            <person name="Wang L."/>
            <person name="Wang Y."/>
            <person name="McGuire P.E."/>
            <person name="Liu S."/>
            <person name="Long H."/>
            <person name="Ramasamy R.K."/>
            <person name="Rodriguez J.C."/>
            <person name="Van S.L."/>
            <person name="Yuan L."/>
            <person name="Wang Z."/>
            <person name="Xia Z."/>
            <person name="Xiao L."/>
            <person name="Anderson O.D."/>
            <person name="Ouyang S."/>
            <person name="Liang Y."/>
            <person name="Zimin A.V."/>
            <person name="Pertea G."/>
            <person name="Qi P."/>
            <person name="Bennetzen J.L."/>
            <person name="Dai X."/>
            <person name="Dawson M.W."/>
            <person name="Muller H.G."/>
            <person name="Kugler K."/>
            <person name="Rivarola-Duarte L."/>
            <person name="Spannagl M."/>
            <person name="Mayer K.F.X."/>
            <person name="Lu F.H."/>
            <person name="Bevan M.W."/>
            <person name="Leroy P."/>
            <person name="Li P."/>
            <person name="You F.M."/>
            <person name="Sun Q."/>
            <person name="Liu Z."/>
            <person name="Lyons E."/>
            <person name="Wicker T."/>
            <person name="Salzberg S.L."/>
            <person name="Devos K.M."/>
            <person name="Dvorak J."/>
        </authorList>
    </citation>
    <scope>NUCLEOTIDE SEQUENCE [LARGE SCALE GENOMIC DNA]</scope>
    <source>
        <strain evidence="1">cv. AL8/78</strain>
    </source>
</reference>
<keyword evidence="2" id="KW-1185">Reference proteome</keyword>
<dbReference type="AlphaFoldDB" id="A0A453DHY3"/>
<evidence type="ECO:0000313" key="2">
    <source>
        <dbReference type="Proteomes" id="UP000015105"/>
    </source>
</evidence>
<dbReference type="Gramene" id="AET2Gv21247100.1">
    <property type="protein sequence ID" value="AET2Gv21247100.1"/>
    <property type="gene ID" value="AET2Gv21247100"/>
</dbReference>
<reference evidence="2" key="2">
    <citation type="journal article" date="2017" name="Nat. Plants">
        <title>The Aegilops tauschii genome reveals multiple impacts of transposons.</title>
        <authorList>
            <person name="Zhao G."/>
            <person name="Zou C."/>
            <person name="Li K."/>
            <person name="Wang K."/>
            <person name="Li T."/>
            <person name="Gao L."/>
            <person name="Zhang X."/>
            <person name="Wang H."/>
            <person name="Yang Z."/>
            <person name="Liu X."/>
            <person name="Jiang W."/>
            <person name="Mao L."/>
            <person name="Kong X."/>
            <person name="Jiao Y."/>
            <person name="Jia J."/>
        </authorList>
    </citation>
    <scope>NUCLEOTIDE SEQUENCE [LARGE SCALE GENOMIC DNA]</scope>
    <source>
        <strain evidence="2">cv. AL8/78</strain>
    </source>
</reference>
<dbReference type="Proteomes" id="UP000015105">
    <property type="component" value="Chromosome 2D"/>
</dbReference>
<dbReference type="PANTHER" id="PTHR36140:SF2">
    <property type="entry name" value="OS01G0152950 PROTEIN"/>
    <property type="match status" value="1"/>
</dbReference>
<reference evidence="2" key="1">
    <citation type="journal article" date="2014" name="Science">
        <title>Ancient hybridizations among the ancestral genomes of bread wheat.</title>
        <authorList>
            <consortium name="International Wheat Genome Sequencing Consortium,"/>
            <person name="Marcussen T."/>
            <person name="Sandve S.R."/>
            <person name="Heier L."/>
            <person name="Spannagl M."/>
            <person name="Pfeifer M."/>
            <person name="Jakobsen K.S."/>
            <person name="Wulff B.B."/>
            <person name="Steuernagel B."/>
            <person name="Mayer K.F."/>
            <person name="Olsen O.A."/>
        </authorList>
    </citation>
    <scope>NUCLEOTIDE SEQUENCE [LARGE SCALE GENOMIC DNA]</scope>
    <source>
        <strain evidence="2">cv. AL8/78</strain>
    </source>
</reference>
<reference evidence="1" key="4">
    <citation type="submission" date="2019-03" db="UniProtKB">
        <authorList>
            <consortium name="EnsemblPlants"/>
        </authorList>
    </citation>
    <scope>IDENTIFICATION</scope>
</reference>
<evidence type="ECO:0008006" key="3">
    <source>
        <dbReference type="Google" id="ProtNLM"/>
    </source>
</evidence>
<reference evidence="1" key="5">
    <citation type="journal article" date="2021" name="G3 (Bethesda)">
        <title>Aegilops tauschii genome assembly Aet v5.0 features greater sequence contiguity and improved annotation.</title>
        <authorList>
            <person name="Wang L."/>
            <person name="Zhu T."/>
            <person name="Rodriguez J.C."/>
            <person name="Deal K.R."/>
            <person name="Dubcovsky J."/>
            <person name="McGuire P.E."/>
            <person name="Lux T."/>
            <person name="Spannagl M."/>
            <person name="Mayer K.F.X."/>
            <person name="Baldrich P."/>
            <person name="Meyers B.C."/>
            <person name="Huo N."/>
            <person name="Gu Y.Q."/>
            <person name="Zhou H."/>
            <person name="Devos K.M."/>
            <person name="Bennetzen J.L."/>
            <person name="Unver T."/>
            <person name="Budak H."/>
            <person name="Gulick P.J."/>
            <person name="Galiba G."/>
            <person name="Kalapos B."/>
            <person name="Nelson D.R."/>
            <person name="Li P."/>
            <person name="You F.M."/>
            <person name="Luo M.C."/>
            <person name="Dvorak J."/>
        </authorList>
    </citation>
    <scope>NUCLEOTIDE SEQUENCE [LARGE SCALE GENOMIC DNA]</scope>
    <source>
        <strain evidence="1">cv. AL8/78</strain>
    </source>
</reference>
<dbReference type="STRING" id="200361.A0A453DHY3"/>
<organism evidence="1 2">
    <name type="scientific">Aegilops tauschii subsp. strangulata</name>
    <name type="common">Goatgrass</name>
    <dbReference type="NCBI Taxonomy" id="200361"/>
    <lineage>
        <taxon>Eukaryota</taxon>
        <taxon>Viridiplantae</taxon>
        <taxon>Streptophyta</taxon>
        <taxon>Embryophyta</taxon>
        <taxon>Tracheophyta</taxon>
        <taxon>Spermatophyta</taxon>
        <taxon>Magnoliopsida</taxon>
        <taxon>Liliopsida</taxon>
        <taxon>Poales</taxon>
        <taxon>Poaceae</taxon>
        <taxon>BOP clade</taxon>
        <taxon>Pooideae</taxon>
        <taxon>Triticodae</taxon>
        <taxon>Triticeae</taxon>
        <taxon>Triticinae</taxon>
        <taxon>Aegilops</taxon>
    </lineage>
</organism>
<evidence type="ECO:0000313" key="1">
    <source>
        <dbReference type="EnsemblPlants" id="AET2Gv21247100.1"/>
    </source>
</evidence>
<proteinExistence type="predicted"/>